<proteinExistence type="predicted"/>
<name>A0A0A9BY23_ARUDO</name>
<dbReference type="InterPro" id="IPR006566">
    <property type="entry name" value="FBD"/>
</dbReference>
<dbReference type="EMBL" id="GBRH01233748">
    <property type="protein sequence ID" value="JAD64147.1"/>
    <property type="molecule type" value="Transcribed_RNA"/>
</dbReference>
<evidence type="ECO:0000313" key="2">
    <source>
        <dbReference type="EMBL" id="JAD64147.1"/>
    </source>
</evidence>
<reference evidence="2" key="2">
    <citation type="journal article" date="2015" name="Data Brief">
        <title>Shoot transcriptome of the giant reed, Arundo donax.</title>
        <authorList>
            <person name="Barrero R.A."/>
            <person name="Guerrero F.D."/>
            <person name="Moolhuijzen P."/>
            <person name="Goolsby J.A."/>
            <person name="Tidwell J."/>
            <person name="Bellgard S.E."/>
            <person name="Bellgard M.I."/>
        </authorList>
    </citation>
    <scope>NUCLEOTIDE SEQUENCE</scope>
    <source>
        <tissue evidence="2">Shoot tissue taken approximately 20 cm above the soil surface</tissue>
    </source>
</reference>
<protein>
    <recommendedName>
        <fullName evidence="1">FBD domain-containing protein</fullName>
    </recommendedName>
</protein>
<dbReference type="Pfam" id="PF08387">
    <property type="entry name" value="FBD"/>
    <property type="match status" value="1"/>
</dbReference>
<accession>A0A0A9BY23</accession>
<organism evidence="2">
    <name type="scientific">Arundo donax</name>
    <name type="common">Giant reed</name>
    <name type="synonym">Donax arundinaceus</name>
    <dbReference type="NCBI Taxonomy" id="35708"/>
    <lineage>
        <taxon>Eukaryota</taxon>
        <taxon>Viridiplantae</taxon>
        <taxon>Streptophyta</taxon>
        <taxon>Embryophyta</taxon>
        <taxon>Tracheophyta</taxon>
        <taxon>Spermatophyta</taxon>
        <taxon>Magnoliopsida</taxon>
        <taxon>Liliopsida</taxon>
        <taxon>Poales</taxon>
        <taxon>Poaceae</taxon>
        <taxon>PACMAD clade</taxon>
        <taxon>Arundinoideae</taxon>
        <taxon>Arundineae</taxon>
        <taxon>Arundo</taxon>
    </lineage>
</organism>
<evidence type="ECO:0000259" key="1">
    <source>
        <dbReference type="Pfam" id="PF08387"/>
    </source>
</evidence>
<reference evidence="2" key="1">
    <citation type="submission" date="2014-09" db="EMBL/GenBank/DDBJ databases">
        <authorList>
            <person name="Magalhaes I.L.F."/>
            <person name="Oliveira U."/>
            <person name="Santos F.R."/>
            <person name="Vidigal T.H.D.A."/>
            <person name="Brescovit A.D."/>
            <person name="Santos A.J."/>
        </authorList>
    </citation>
    <scope>NUCLEOTIDE SEQUENCE</scope>
    <source>
        <tissue evidence="2">Shoot tissue taken approximately 20 cm above the soil surface</tissue>
    </source>
</reference>
<feature type="domain" description="FBD" evidence="1">
    <location>
        <begin position="2"/>
        <end position="32"/>
    </location>
</feature>
<dbReference type="AlphaFoldDB" id="A0A0A9BY23"/>
<sequence>MLVFREFQGEESELAFLMYIAENAQVLENMVLVLKFGMYAAPEEVAAKLMTLESARWTSGGSKLRGLIS</sequence>